<dbReference type="InterPro" id="IPR013783">
    <property type="entry name" value="Ig-like_fold"/>
</dbReference>
<feature type="domain" description="DUF4982" evidence="8">
    <location>
        <begin position="609"/>
        <end position="670"/>
    </location>
</feature>
<sequence length="844" mass="94688">MARRLVVAGFVAALGCLWAVVPLEAAPFNDGWRFFRGDVAGAERMDFDDAAWERVTLPHTPRVEALVCGNQAPQWQGICWYRKSFLVPPAASNRVAILRFEGAMNEARIWINGQEAGRFLGGYLPYVLDASRFLQPGRTNLVAVRLDNRDNPITGPKPLRDLDFNLYGGLYRPVTLTFKDPLHITDPILADRPAGGGVFVTYPHVSETSAVVRVQTHVRNTSPVARSFRVRTQLRDPEGWLVARAEQPAELDSGCDKTFVQELVVTQPALWSPTTPHLYRLRTELVEGDRVVDAHEERIGIRHIRITADGFWLNGRKMFLRGVNRHQEYPWIGYAVPDAAQWRDARKIKEAGFDYVRLSHYPQSPAFLDACDELGLLVMNCLMGWQYFNPDPAFVEQKLREIREMIRRDRNHPSVVLWEVSLNESHQPRWFIERAHAIAHEEYPGDGMYTAGWQPGFDVFLQARQHGGCKGITNVPCVISEYGDWEYYAQNAGLEQHLWKDLKPEERNSRQRRGDGEVRLLQQALNFQEAHNDNLQTTAFADGLWVMFDYNRGYAPDIEASGCMDIFRLPKFGYWFYRSQRDPDEPVLGRPVGPLVFIATYHRPDSPRRVRVYSNCEEVELWVNGVSLGRRGPDHDRVSTHLRHPPFTFELTEFVPGTLRAVGYRGGRAAATHEVRTPGPPARLDVWFDLAGVPFGSGGKDAVFVHAELRDAQGTLVPTNGQPVAWGLQGPALLVGEADLPTEAGVASRLLLTETASPAVVVFALTAVAGDDGVRVLTGAASPTGTRIPRARVRYTRDGTPPRANSPVYRQPLPLEHAQQLRLGLFVGDRCVAEYPPRAASAGP</sequence>
<evidence type="ECO:0000313" key="9">
    <source>
        <dbReference type="EMBL" id="NGO38490.1"/>
    </source>
</evidence>
<protein>
    <submittedName>
        <fullName evidence="9">DUF4982 domain-containing protein</fullName>
    </submittedName>
</protein>
<dbReference type="AlphaFoldDB" id="A0A6M1RZB7"/>
<dbReference type="Pfam" id="PF13290">
    <property type="entry name" value="CHB_HEX_C_1"/>
    <property type="match status" value="1"/>
</dbReference>
<evidence type="ECO:0000256" key="3">
    <source>
        <dbReference type="ARBA" id="ARBA00023295"/>
    </source>
</evidence>
<dbReference type="SUPFAM" id="SSF51445">
    <property type="entry name" value="(Trans)glycosidases"/>
    <property type="match status" value="1"/>
</dbReference>
<feature type="domain" description="Glycoside hydrolase family 2 immunoglobulin-like beta-sandwich" evidence="4">
    <location>
        <begin position="200"/>
        <end position="302"/>
    </location>
</feature>
<dbReference type="SUPFAM" id="SSF49785">
    <property type="entry name" value="Galactose-binding domain-like"/>
    <property type="match status" value="1"/>
</dbReference>
<organism evidence="9 10">
    <name type="scientific">Limisphaera ngatamarikiensis</name>
    <dbReference type="NCBI Taxonomy" id="1324935"/>
    <lineage>
        <taxon>Bacteria</taxon>
        <taxon>Pseudomonadati</taxon>
        <taxon>Verrucomicrobiota</taxon>
        <taxon>Verrucomicrobiia</taxon>
        <taxon>Limisphaerales</taxon>
        <taxon>Limisphaeraceae</taxon>
        <taxon>Limisphaera</taxon>
    </lineage>
</organism>
<comment type="similarity">
    <text evidence="1">Belongs to the glycosyl hydrolase 2 family.</text>
</comment>
<keyword evidence="10" id="KW-1185">Reference proteome</keyword>
<accession>A0A6M1RZB7</accession>
<keyword evidence="3" id="KW-0326">Glycosidase</keyword>
<dbReference type="Pfam" id="PF02837">
    <property type="entry name" value="Glyco_hydro_2_N"/>
    <property type="match status" value="1"/>
</dbReference>
<dbReference type="PANTHER" id="PTHR42732">
    <property type="entry name" value="BETA-GALACTOSIDASE"/>
    <property type="match status" value="1"/>
</dbReference>
<dbReference type="PROSITE" id="PS51257">
    <property type="entry name" value="PROKAR_LIPOPROTEIN"/>
    <property type="match status" value="1"/>
</dbReference>
<dbReference type="EMBL" id="JAAKYA010000017">
    <property type="protein sequence ID" value="NGO38490.1"/>
    <property type="molecule type" value="Genomic_DNA"/>
</dbReference>
<reference evidence="9 10" key="1">
    <citation type="submission" date="2020-02" db="EMBL/GenBank/DDBJ databases">
        <title>Draft genome sequence of Limisphaera ngatamarikiensis NGM72.4T, a thermophilic Verrucomicrobia grouped in subdivision 3.</title>
        <authorList>
            <person name="Carere C.R."/>
            <person name="Steen J."/>
            <person name="Hugenholtz P."/>
            <person name="Stott M.B."/>
        </authorList>
    </citation>
    <scope>NUCLEOTIDE SEQUENCE [LARGE SCALE GENOMIC DNA]</scope>
    <source>
        <strain evidence="9 10">NGM72.4</strain>
    </source>
</reference>
<dbReference type="InterPro" id="IPR036156">
    <property type="entry name" value="Beta-gal/glucu_dom_sf"/>
</dbReference>
<evidence type="ECO:0000259" key="5">
    <source>
        <dbReference type="Pfam" id="PF02836"/>
    </source>
</evidence>
<name>A0A6M1RZB7_9BACT</name>
<evidence type="ECO:0000259" key="7">
    <source>
        <dbReference type="Pfam" id="PF13290"/>
    </source>
</evidence>
<dbReference type="InterPro" id="IPR006104">
    <property type="entry name" value="Glyco_hydro_2_N"/>
</dbReference>
<dbReference type="InterPro" id="IPR017853">
    <property type="entry name" value="GH"/>
</dbReference>
<comment type="caution">
    <text evidence="9">The sequence shown here is derived from an EMBL/GenBank/DDBJ whole genome shotgun (WGS) entry which is preliminary data.</text>
</comment>
<dbReference type="InterPro" id="IPR059177">
    <property type="entry name" value="GH29D-like_dom"/>
</dbReference>
<dbReference type="Gene3D" id="2.60.120.260">
    <property type="entry name" value="Galactose-binding domain-like"/>
    <property type="match status" value="1"/>
</dbReference>
<dbReference type="InterPro" id="IPR051913">
    <property type="entry name" value="GH2_Domain-Containing"/>
</dbReference>
<dbReference type="Gene3D" id="2.60.40.10">
    <property type="entry name" value="Immunoglobulins"/>
    <property type="match status" value="2"/>
</dbReference>
<dbReference type="InterPro" id="IPR006101">
    <property type="entry name" value="Glyco_hydro_2"/>
</dbReference>
<dbReference type="InterPro" id="IPR032311">
    <property type="entry name" value="DUF4982"/>
</dbReference>
<dbReference type="Proteomes" id="UP000477311">
    <property type="component" value="Unassembled WGS sequence"/>
</dbReference>
<evidence type="ECO:0000259" key="4">
    <source>
        <dbReference type="Pfam" id="PF00703"/>
    </source>
</evidence>
<evidence type="ECO:0000313" key="10">
    <source>
        <dbReference type="Proteomes" id="UP000477311"/>
    </source>
</evidence>
<evidence type="ECO:0000256" key="2">
    <source>
        <dbReference type="ARBA" id="ARBA00022801"/>
    </source>
</evidence>
<dbReference type="PANTHER" id="PTHR42732:SF1">
    <property type="entry name" value="BETA-MANNOSIDASE"/>
    <property type="match status" value="1"/>
</dbReference>
<feature type="domain" description="GH29D-like beta-sandwich" evidence="7">
    <location>
        <begin position="786"/>
        <end position="823"/>
    </location>
</feature>
<dbReference type="PRINTS" id="PR00132">
    <property type="entry name" value="GLHYDRLASE2"/>
</dbReference>
<evidence type="ECO:0000259" key="8">
    <source>
        <dbReference type="Pfam" id="PF16355"/>
    </source>
</evidence>
<keyword evidence="2" id="KW-0378">Hydrolase</keyword>
<dbReference type="Pfam" id="PF16355">
    <property type="entry name" value="DUF4982"/>
    <property type="match status" value="1"/>
</dbReference>
<evidence type="ECO:0000256" key="1">
    <source>
        <dbReference type="ARBA" id="ARBA00007401"/>
    </source>
</evidence>
<dbReference type="GO" id="GO:0005975">
    <property type="term" value="P:carbohydrate metabolic process"/>
    <property type="evidence" value="ECO:0007669"/>
    <property type="project" value="InterPro"/>
</dbReference>
<dbReference type="InterPro" id="IPR008979">
    <property type="entry name" value="Galactose-bd-like_sf"/>
</dbReference>
<feature type="domain" description="Glycoside hydrolase family 2 catalytic" evidence="5">
    <location>
        <begin position="304"/>
        <end position="427"/>
    </location>
</feature>
<proteinExistence type="inferred from homology"/>
<gene>
    <name evidence="9" type="ORF">G4L39_03635</name>
</gene>
<dbReference type="RefSeq" id="WP_165105989.1">
    <property type="nucleotide sequence ID" value="NZ_JAAKYA010000017.1"/>
</dbReference>
<dbReference type="Gene3D" id="3.20.20.80">
    <property type="entry name" value="Glycosidases"/>
    <property type="match status" value="1"/>
</dbReference>
<dbReference type="Pfam" id="PF02836">
    <property type="entry name" value="Glyco_hydro_2_C"/>
    <property type="match status" value="1"/>
</dbReference>
<feature type="domain" description="Glycosyl hydrolases family 2 sugar binding" evidence="6">
    <location>
        <begin position="71"/>
        <end position="177"/>
    </location>
</feature>
<evidence type="ECO:0000259" key="6">
    <source>
        <dbReference type="Pfam" id="PF02837"/>
    </source>
</evidence>
<dbReference type="Pfam" id="PF00703">
    <property type="entry name" value="Glyco_hydro_2"/>
    <property type="match status" value="1"/>
</dbReference>
<dbReference type="SUPFAM" id="SSF49303">
    <property type="entry name" value="beta-Galactosidase/glucuronidase domain"/>
    <property type="match status" value="1"/>
</dbReference>
<dbReference type="InterPro" id="IPR006103">
    <property type="entry name" value="Glyco_hydro_2_cat"/>
</dbReference>
<dbReference type="GO" id="GO:0004553">
    <property type="term" value="F:hydrolase activity, hydrolyzing O-glycosyl compounds"/>
    <property type="evidence" value="ECO:0007669"/>
    <property type="project" value="InterPro"/>
</dbReference>
<dbReference type="InterPro" id="IPR006102">
    <property type="entry name" value="Ig-like_GH2"/>
</dbReference>